<dbReference type="RefSeq" id="WP_085835131.1">
    <property type="nucleotide sequence ID" value="NZ_FWFS01000001.1"/>
</dbReference>
<dbReference type="InterPro" id="IPR045524">
    <property type="entry name" value="DUF6473"/>
</dbReference>
<organism evidence="2 3">
    <name type="scientific">Aquimixticola soesokkakensis</name>
    <dbReference type="NCBI Taxonomy" id="1519096"/>
    <lineage>
        <taxon>Bacteria</taxon>
        <taxon>Pseudomonadati</taxon>
        <taxon>Pseudomonadota</taxon>
        <taxon>Alphaproteobacteria</taxon>
        <taxon>Rhodobacterales</taxon>
        <taxon>Paracoccaceae</taxon>
        <taxon>Aquimixticola</taxon>
    </lineage>
</organism>
<gene>
    <name evidence="2" type="ORF">AQS8620_00404</name>
</gene>
<dbReference type="Proteomes" id="UP000193862">
    <property type="component" value="Unassembled WGS sequence"/>
</dbReference>
<proteinExistence type="predicted"/>
<feature type="domain" description="DUF6473" evidence="1">
    <location>
        <begin position="1"/>
        <end position="274"/>
    </location>
</feature>
<evidence type="ECO:0000259" key="1">
    <source>
        <dbReference type="Pfam" id="PF20078"/>
    </source>
</evidence>
<dbReference type="EMBL" id="FWFS01000001">
    <property type="protein sequence ID" value="SLN18744.1"/>
    <property type="molecule type" value="Genomic_DNA"/>
</dbReference>
<reference evidence="2 3" key="1">
    <citation type="submission" date="2017-03" db="EMBL/GenBank/DDBJ databases">
        <authorList>
            <person name="Afonso C.L."/>
            <person name="Miller P.J."/>
            <person name="Scott M.A."/>
            <person name="Spackman E."/>
            <person name="Goraichik I."/>
            <person name="Dimitrov K.M."/>
            <person name="Suarez D.L."/>
            <person name="Swayne D.E."/>
        </authorList>
    </citation>
    <scope>NUCLEOTIDE SEQUENCE [LARGE SCALE GENOMIC DNA]</scope>
    <source>
        <strain evidence="2 3">CECT 8620</strain>
    </source>
</reference>
<dbReference type="AlphaFoldDB" id="A0A1Y5RN84"/>
<dbReference type="OrthoDB" id="7838347at2"/>
<evidence type="ECO:0000313" key="2">
    <source>
        <dbReference type="EMBL" id="SLN18744.1"/>
    </source>
</evidence>
<accession>A0A1Y5RN84</accession>
<evidence type="ECO:0000313" key="3">
    <source>
        <dbReference type="Proteomes" id="UP000193862"/>
    </source>
</evidence>
<name>A0A1Y5RN84_9RHOB</name>
<sequence>MAFQNSGDSALNYVPCRYGKSKILFRGPAKALTAPYVAMIGGTETYGKFTQAPFPDLVDDQIDQTVVNLGCVNAGTDVFINDQSIADICTKAEVTVIQISGAHNMSNRFYAVHPRRNDRFLRSSTLLQTIYRDIDFTDFNFTRHLLGTLEKNSEEKFLMVRQELRDAWIARMKSMLTKIQGRVILLWLSDHSPDDFEATQAIGSDPVFVNREMLDALRPHVKDIVEVVATQKMIEAGYKELIYADLDAPAAQEMLGQVVHREVADKLAHAIKKLI</sequence>
<keyword evidence="3" id="KW-1185">Reference proteome</keyword>
<dbReference type="Pfam" id="PF20078">
    <property type="entry name" value="DUF6473"/>
    <property type="match status" value="1"/>
</dbReference>
<protein>
    <recommendedName>
        <fullName evidence="1">DUF6473 domain-containing protein</fullName>
    </recommendedName>
</protein>